<sequence length="215" mass="24775">MPATEVFVFMLINLKGKWKCPIEYFFQNKINAITQAELIKSALLIIHNTGLRVWGITFDGAFTNFSSMKILGCKFQDSYTDLKSWINHPISNEKVFNVPEPYHMLKLAHNTLGNAKLIITNKGVVRWDYIENLFKVQSDLSLKLDNKLSQAHVMWHQNKMKVKLAVQTLSSSTADALLFMKNIHMDGFHNVDETVTFCKNIDRLFDFLNSRNPFA</sequence>
<protein>
    <submittedName>
        <fullName evidence="3">THAP domain-containing protein 9</fullName>
    </submittedName>
</protein>
<feature type="domain" description="Transposable element P transposase-like RNase H" evidence="1">
    <location>
        <begin position="3"/>
        <end position="72"/>
    </location>
</feature>
<dbReference type="AlphaFoldDB" id="A0A2H8TFJ2"/>
<dbReference type="EMBL" id="GFXV01001040">
    <property type="protein sequence ID" value="MBW12845.1"/>
    <property type="molecule type" value="Transcribed_RNA"/>
</dbReference>
<dbReference type="InterPro" id="IPR048365">
    <property type="entry name" value="TNP-like_RNaseH_N"/>
</dbReference>
<dbReference type="Pfam" id="PF21787">
    <property type="entry name" value="TNP-like_RNaseH_N"/>
    <property type="match status" value="1"/>
</dbReference>
<proteinExistence type="predicted"/>
<evidence type="ECO:0000313" key="3">
    <source>
        <dbReference type="EMBL" id="MBW12845.1"/>
    </source>
</evidence>
<evidence type="ECO:0000259" key="2">
    <source>
        <dbReference type="Pfam" id="PF21788"/>
    </source>
</evidence>
<dbReference type="Pfam" id="PF21788">
    <property type="entry name" value="TNP-like_GBD"/>
    <property type="match status" value="1"/>
</dbReference>
<accession>A0A2H8TFJ2</accession>
<reference evidence="3" key="1">
    <citation type="submission" date="2017-10" db="EMBL/GenBank/DDBJ databases">
        <title>Transcriptome Assembly of Sugarcane Aphid Adults.</title>
        <authorList>
            <person name="Scully E.D."/>
            <person name="Palmer N.A."/>
            <person name="Geib S.M."/>
            <person name="Sarath G."/>
            <person name="Sattler S.E."/>
        </authorList>
    </citation>
    <scope>NUCLEOTIDE SEQUENCE</scope>
    <source>
        <tissue evidence="3">Whole body</tissue>
    </source>
</reference>
<dbReference type="InterPro" id="IPR048366">
    <property type="entry name" value="TNP-like_GBD"/>
</dbReference>
<gene>
    <name evidence="3" type="primary">THAP9_3</name>
</gene>
<feature type="domain" description="Transposable element P transposase-like GTP-binding insertion" evidence="2">
    <location>
        <begin position="103"/>
        <end position="214"/>
    </location>
</feature>
<dbReference type="OrthoDB" id="6630489at2759"/>
<organism evidence="3">
    <name type="scientific">Melanaphis sacchari</name>
    <dbReference type="NCBI Taxonomy" id="742174"/>
    <lineage>
        <taxon>Eukaryota</taxon>
        <taxon>Metazoa</taxon>
        <taxon>Ecdysozoa</taxon>
        <taxon>Arthropoda</taxon>
        <taxon>Hexapoda</taxon>
        <taxon>Insecta</taxon>
        <taxon>Pterygota</taxon>
        <taxon>Neoptera</taxon>
        <taxon>Paraneoptera</taxon>
        <taxon>Hemiptera</taxon>
        <taxon>Sternorrhyncha</taxon>
        <taxon>Aphidomorpha</taxon>
        <taxon>Aphidoidea</taxon>
        <taxon>Aphididae</taxon>
        <taxon>Aphidini</taxon>
        <taxon>Melanaphis</taxon>
    </lineage>
</organism>
<name>A0A2H8TFJ2_9HEMI</name>
<evidence type="ECO:0000259" key="1">
    <source>
        <dbReference type="Pfam" id="PF21787"/>
    </source>
</evidence>